<dbReference type="GO" id="GO:0006355">
    <property type="term" value="P:regulation of DNA-templated transcription"/>
    <property type="evidence" value="ECO:0007669"/>
    <property type="project" value="InterPro"/>
</dbReference>
<feature type="domain" description="IBH1-like N-terminal" evidence="3">
    <location>
        <begin position="15"/>
        <end position="80"/>
    </location>
</feature>
<dbReference type="InterPro" id="IPR044660">
    <property type="entry name" value="IBH1-like"/>
</dbReference>
<evidence type="ECO:0000313" key="5">
    <source>
        <dbReference type="Proteomes" id="UP001161247"/>
    </source>
</evidence>
<evidence type="ECO:0000259" key="3">
    <source>
        <dbReference type="Pfam" id="PF26576"/>
    </source>
</evidence>
<name>A0AAV1DHF0_OLDCO</name>
<dbReference type="PANTHER" id="PTHR33124:SF40">
    <property type="entry name" value="TRANSCRIPTION FACTOR IBH1"/>
    <property type="match status" value="1"/>
</dbReference>
<proteinExistence type="predicted"/>
<evidence type="ECO:0000256" key="2">
    <source>
        <dbReference type="ARBA" id="ARBA00023163"/>
    </source>
</evidence>
<keyword evidence="5" id="KW-1185">Reference proteome</keyword>
<keyword evidence="2" id="KW-0804">Transcription</keyword>
<dbReference type="PANTHER" id="PTHR33124">
    <property type="entry name" value="TRANSCRIPTION FACTOR IBH1-LIKE 1"/>
    <property type="match status" value="1"/>
</dbReference>
<dbReference type="InterPro" id="IPR059002">
    <property type="entry name" value="IBH1_N"/>
</dbReference>
<dbReference type="Proteomes" id="UP001161247">
    <property type="component" value="Chromosome 5"/>
</dbReference>
<keyword evidence="1" id="KW-0805">Transcription regulation</keyword>
<reference evidence="4" key="1">
    <citation type="submission" date="2023-03" db="EMBL/GenBank/DDBJ databases">
        <authorList>
            <person name="Julca I."/>
        </authorList>
    </citation>
    <scope>NUCLEOTIDE SEQUENCE</scope>
</reference>
<gene>
    <name evidence="4" type="ORF">OLC1_LOCUS15642</name>
</gene>
<evidence type="ECO:0000256" key="1">
    <source>
        <dbReference type="ARBA" id="ARBA00023015"/>
    </source>
</evidence>
<sequence length="162" mass="18649">MFSGKIRKIPLSRRSIRTRFAYKFSKALKELNQKRTFSSSLEAYNRRCYMVKMASYASLASAAGSRRTWSRALLWKIRRNKGLMRTNKSAAPRRRISSLISKKEENPNNNGEDLLGLEGLRKLVPGGEVMDALSLFDETADYIKCLTIQVQIMRKFVHFYSG</sequence>
<dbReference type="AlphaFoldDB" id="A0AAV1DHF0"/>
<evidence type="ECO:0000313" key="4">
    <source>
        <dbReference type="EMBL" id="CAI9107291.1"/>
    </source>
</evidence>
<organism evidence="4 5">
    <name type="scientific">Oldenlandia corymbosa var. corymbosa</name>
    <dbReference type="NCBI Taxonomy" id="529605"/>
    <lineage>
        <taxon>Eukaryota</taxon>
        <taxon>Viridiplantae</taxon>
        <taxon>Streptophyta</taxon>
        <taxon>Embryophyta</taxon>
        <taxon>Tracheophyta</taxon>
        <taxon>Spermatophyta</taxon>
        <taxon>Magnoliopsida</taxon>
        <taxon>eudicotyledons</taxon>
        <taxon>Gunneridae</taxon>
        <taxon>Pentapetalae</taxon>
        <taxon>asterids</taxon>
        <taxon>lamiids</taxon>
        <taxon>Gentianales</taxon>
        <taxon>Rubiaceae</taxon>
        <taxon>Rubioideae</taxon>
        <taxon>Spermacoceae</taxon>
        <taxon>Hedyotis-Oldenlandia complex</taxon>
        <taxon>Oldenlandia</taxon>
    </lineage>
</organism>
<dbReference type="Pfam" id="PF26576">
    <property type="entry name" value="IBH1_N"/>
    <property type="match status" value="1"/>
</dbReference>
<dbReference type="EMBL" id="OX459122">
    <property type="protein sequence ID" value="CAI9107291.1"/>
    <property type="molecule type" value="Genomic_DNA"/>
</dbReference>
<accession>A0AAV1DHF0</accession>
<protein>
    <submittedName>
        <fullName evidence="4">OLC1v1006612C1</fullName>
    </submittedName>
</protein>